<organism evidence="1 2">
    <name type="scientific">Shigella flexneri serotype 5a (strain M90T)</name>
    <dbReference type="NCBI Taxonomy" id="1086030"/>
    <lineage>
        <taxon>Bacteria</taxon>
        <taxon>Pseudomonadati</taxon>
        <taxon>Pseudomonadota</taxon>
        <taxon>Gammaproteobacteria</taxon>
        <taxon>Enterobacterales</taxon>
        <taxon>Enterobacteriaceae</taxon>
        <taxon>Shigella</taxon>
    </lineage>
</organism>
<name>A0A4P7TMN3_SHIFM</name>
<dbReference type="Proteomes" id="UP000296678">
    <property type="component" value="Chromosome"/>
</dbReference>
<reference evidence="2" key="1">
    <citation type="submission" date="2019-03" db="EMBL/GenBank/DDBJ databases">
        <title>Complete genome sequence and annotation of the laboratory reference strain Shigella flexneri 5a M90T and genome-wide transcription start site determination.</title>
        <authorList>
            <person name="Cervantes-Rivera R."/>
            <person name="Puhar A."/>
        </authorList>
    </citation>
    <scope>NUCLEOTIDE SEQUENCE [LARGE SCALE GENOMIC DNA]</scope>
    <source>
        <strain evidence="2">M90T / Serotype 5a</strain>
    </source>
</reference>
<gene>
    <name evidence="1" type="ORF">EKN05_009775</name>
</gene>
<sequence>MTPLRRGCHLLCHKVSPLLSIWVVIKSLRDVCVIFNIHPEENQGFATLSLRRSYVVNPTRSQ</sequence>
<accession>A0A4P7TMN3</accession>
<evidence type="ECO:0000313" key="1">
    <source>
        <dbReference type="EMBL" id="QCC31868.1"/>
    </source>
</evidence>
<protein>
    <submittedName>
        <fullName evidence="1">Uncharacterized protein</fullName>
    </submittedName>
</protein>
<dbReference type="EMBL" id="CP037923">
    <property type="protein sequence ID" value="QCC31868.1"/>
    <property type="molecule type" value="Genomic_DNA"/>
</dbReference>
<evidence type="ECO:0000313" key="2">
    <source>
        <dbReference type="Proteomes" id="UP000296678"/>
    </source>
</evidence>
<dbReference type="AlphaFoldDB" id="A0A4P7TMN3"/>
<proteinExistence type="predicted"/>